<evidence type="ECO:0000256" key="1">
    <source>
        <dbReference type="ARBA" id="ARBA00004193"/>
    </source>
</evidence>
<keyword evidence="4" id="KW-0597">Phosphoprotein</keyword>
<dbReference type="GeneID" id="589811"/>
<dbReference type="GO" id="GO:0005886">
    <property type="term" value="C:plasma membrane"/>
    <property type="evidence" value="ECO:0007669"/>
    <property type="project" value="UniProtKB-SubCell"/>
</dbReference>
<dbReference type="RefSeq" id="XP_030830095.1">
    <property type="nucleotide sequence ID" value="XM_030974235.1"/>
</dbReference>
<evidence type="ECO:0000256" key="8">
    <source>
        <dbReference type="SAM" id="MobiDB-lite"/>
    </source>
</evidence>
<dbReference type="GO" id="GO:0061575">
    <property type="term" value="F:cyclin-dependent protein serine/threonine kinase activator activity"/>
    <property type="evidence" value="ECO:0000318"/>
    <property type="project" value="GO_Central"/>
</dbReference>
<dbReference type="InterPro" id="IPR036915">
    <property type="entry name" value="Cyclin-like_sf"/>
</dbReference>
<dbReference type="OrthoDB" id="7676799at2759"/>
<dbReference type="GO" id="GO:0030426">
    <property type="term" value="C:growth cone"/>
    <property type="evidence" value="ECO:0000318"/>
    <property type="project" value="GO_Central"/>
</dbReference>
<sequence>MLLCSTSGGILSPLQAEVSTVCGCSCSCRKLRNPFSIKISPANMGTVLSISPKPHRGDYGGYSDTTTLSVGNLNELYLNNSKNVASTKENIHLVGERPMRKHNSALFISALGLKMFSVSKKKTSSTGVSTTSLDTNFNSSKQSLTGSDKANNNVLKPKNHSNQNTNNAVYRQYPDSVAILTPQKKDSKMLDSSIKKSFSCFNLNSHCPSNAQNGHHQSHKQHKISNVSGSTVTTTSTNGLNGFRKVSSHGLRSSSGVQTNPKKILQCSTSELLKCLGNFLCRRCPYLKSFDANDAIMWLRAVDRSLLIQGWQDINFLNPANVVFVYMLVRDLLSGDAVVKNESELQAMVLTCLYLSYSYMGNEISYPLKPFLVEEDKDRFWSRCIKIINSCSSKMLRINQNSNYFTDVLADLKSFARS</sequence>
<dbReference type="PANTHER" id="PTHR23401">
    <property type="entry name" value="CYCLIN DEPENDANT KINASE-5 ACTIVATOR"/>
    <property type="match status" value="1"/>
</dbReference>
<organism evidence="9 10">
    <name type="scientific">Strongylocentrotus purpuratus</name>
    <name type="common">Purple sea urchin</name>
    <dbReference type="NCBI Taxonomy" id="7668"/>
    <lineage>
        <taxon>Eukaryota</taxon>
        <taxon>Metazoa</taxon>
        <taxon>Echinodermata</taxon>
        <taxon>Eleutherozoa</taxon>
        <taxon>Echinozoa</taxon>
        <taxon>Echinoidea</taxon>
        <taxon>Euechinoidea</taxon>
        <taxon>Echinacea</taxon>
        <taxon>Camarodonta</taxon>
        <taxon>Echinidea</taxon>
        <taxon>Strongylocentrotidae</taxon>
        <taxon>Strongylocentrotus</taxon>
    </lineage>
</organism>
<dbReference type="GO" id="GO:0019901">
    <property type="term" value="F:protein kinase binding"/>
    <property type="evidence" value="ECO:0000318"/>
    <property type="project" value="GO_Central"/>
</dbReference>
<dbReference type="GO" id="GO:0007411">
    <property type="term" value="P:axon guidance"/>
    <property type="evidence" value="ECO:0000318"/>
    <property type="project" value="GO_Central"/>
</dbReference>
<feature type="compositionally biased region" description="Polar residues" evidence="8">
    <location>
        <begin position="133"/>
        <end position="169"/>
    </location>
</feature>
<dbReference type="Pfam" id="PF03261">
    <property type="entry name" value="CDK5_activator"/>
    <property type="match status" value="1"/>
</dbReference>
<dbReference type="KEGG" id="spu:589811"/>
<dbReference type="SUPFAM" id="SSF47954">
    <property type="entry name" value="Cyclin-like"/>
    <property type="match status" value="1"/>
</dbReference>
<dbReference type="KEGG" id="spu:115919831"/>
<evidence type="ECO:0000256" key="6">
    <source>
        <dbReference type="ARBA" id="ARBA00023288"/>
    </source>
</evidence>
<keyword evidence="3" id="KW-1003">Cell membrane</keyword>
<proteinExistence type="inferred from homology"/>
<comment type="similarity">
    <text evidence="2">Belongs to the cyclin-dependent kinase 5 activator family.</text>
</comment>
<keyword evidence="10" id="KW-1185">Reference proteome</keyword>
<keyword evidence="6" id="KW-0449">Lipoprotein</keyword>
<evidence type="ECO:0008006" key="11">
    <source>
        <dbReference type="Google" id="ProtNLM"/>
    </source>
</evidence>
<dbReference type="OMA" id="QHCNQNQ"/>
<dbReference type="GO" id="GO:0005737">
    <property type="term" value="C:cytoplasm"/>
    <property type="evidence" value="ECO:0000318"/>
    <property type="project" value="GO_Central"/>
</dbReference>
<evidence type="ECO:0000256" key="4">
    <source>
        <dbReference type="ARBA" id="ARBA00022553"/>
    </source>
</evidence>
<comment type="subcellular location">
    <subcellularLocation>
        <location evidence="1">Cell membrane</location>
        <topology evidence="1">Lipid-anchor</topology>
    </subcellularLocation>
    <subcellularLocation>
        <location evidence="7">Endomembrane system</location>
        <topology evidence="7">Lipid-anchor</topology>
        <orientation evidence="7">Cytoplasmic side</orientation>
    </subcellularLocation>
</comment>
<dbReference type="GeneID" id="115919831"/>
<dbReference type="AlphaFoldDB" id="A0A7M7GG86"/>
<dbReference type="EnsemblMetazoa" id="XM_030974235">
    <property type="protein sequence ID" value="XP_030830095"/>
    <property type="gene ID" value="LOC115919831"/>
</dbReference>
<feature type="region of interest" description="Disordered" evidence="8">
    <location>
        <begin position="124"/>
        <end position="169"/>
    </location>
</feature>
<reference evidence="10" key="1">
    <citation type="submission" date="2015-02" db="EMBL/GenBank/DDBJ databases">
        <title>Genome sequencing for Strongylocentrotus purpuratus.</title>
        <authorList>
            <person name="Murali S."/>
            <person name="Liu Y."/>
            <person name="Vee V."/>
            <person name="English A."/>
            <person name="Wang M."/>
            <person name="Skinner E."/>
            <person name="Han Y."/>
            <person name="Muzny D.M."/>
            <person name="Worley K.C."/>
            <person name="Gibbs R.A."/>
        </authorList>
    </citation>
    <scope>NUCLEOTIDE SEQUENCE</scope>
</reference>
<reference evidence="9" key="2">
    <citation type="submission" date="2021-01" db="UniProtKB">
        <authorList>
            <consortium name="EnsemblMetazoa"/>
        </authorList>
    </citation>
    <scope>IDENTIFICATION</scope>
</reference>
<dbReference type="FunFam" id="1.10.472.10:FF:000025">
    <property type="entry name" value="Cyclin-dependent kinase 5 activator"/>
    <property type="match status" value="1"/>
</dbReference>
<feature type="region of interest" description="Disordered" evidence="8">
    <location>
        <begin position="211"/>
        <end position="239"/>
    </location>
</feature>
<dbReference type="RefSeq" id="XP_003724712.1">
    <property type="nucleotide sequence ID" value="XM_003724664.3"/>
</dbReference>
<dbReference type="EnsemblMetazoa" id="XM_003724664">
    <property type="protein sequence ID" value="XP_003724712"/>
    <property type="gene ID" value="LOC589811"/>
</dbReference>
<dbReference type="Proteomes" id="UP000007110">
    <property type="component" value="Unassembled WGS sequence"/>
</dbReference>
<dbReference type="InterPro" id="IPR004944">
    <property type="entry name" value="CDK5_activator"/>
</dbReference>
<dbReference type="InParanoid" id="A0A7M7GG86"/>
<evidence type="ECO:0000256" key="7">
    <source>
        <dbReference type="ARBA" id="ARBA00046278"/>
    </source>
</evidence>
<dbReference type="Gene3D" id="1.10.472.10">
    <property type="entry name" value="Cyclin-like"/>
    <property type="match status" value="1"/>
</dbReference>
<dbReference type="GO" id="GO:0012505">
    <property type="term" value="C:endomembrane system"/>
    <property type="evidence" value="ECO:0007669"/>
    <property type="project" value="UniProtKB-SubCell"/>
</dbReference>
<dbReference type="FunCoup" id="A0A7M7GG86">
    <property type="interactions" value="404"/>
</dbReference>
<protein>
    <recommendedName>
        <fullName evidence="11">Cyclin-dependent kinase 5 activator</fullName>
    </recommendedName>
</protein>
<name>A0A7M7GG86_STRPU</name>
<evidence type="ECO:0000313" key="9">
    <source>
        <dbReference type="EnsemblMetazoa" id="XP_003724712"/>
    </source>
</evidence>
<evidence type="ECO:0000256" key="2">
    <source>
        <dbReference type="ARBA" id="ARBA00010175"/>
    </source>
</evidence>
<evidence type="ECO:0000256" key="3">
    <source>
        <dbReference type="ARBA" id="ARBA00022475"/>
    </source>
</evidence>
<evidence type="ECO:0000256" key="5">
    <source>
        <dbReference type="ARBA" id="ARBA00023136"/>
    </source>
</evidence>
<dbReference type="PANTHER" id="PTHR23401:SF0">
    <property type="entry name" value="CYCLIN-DEPENDENT KINASE 5 ACTIVATOR"/>
    <property type="match status" value="1"/>
</dbReference>
<keyword evidence="5" id="KW-0472">Membrane</keyword>
<evidence type="ECO:0000313" key="10">
    <source>
        <dbReference type="Proteomes" id="UP000007110"/>
    </source>
</evidence>
<feature type="compositionally biased region" description="Low complexity" evidence="8">
    <location>
        <begin position="225"/>
        <end position="239"/>
    </location>
</feature>
<dbReference type="GO" id="GO:0016533">
    <property type="term" value="C:protein kinase 5 complex"/>
    <property type="evidence" value="ECO:0007669"/>
    <property type="project" value="InterPro"/>
</dbReference>
<accession>A0A7M7GG86</accession>